<dbReference type="Pfam" id="PF25819">
    <property type="entry name" value="Nal1_C"/>
    <property type="match status" value="1"/>
</dbReference>
<name>A0AA37WPD5_9HYPH</name>
<sequence>MADAADIGLAFYEWAKSNGFLVNDDFDSPGSRRPLSALFPPKPETDLPDGSDQLLSRLMVTAVFHDESSNSVTICTKGAIPATRSKGLPHLIEGVTVHWIGSAQLQSNPPPAPPQPPTTKRSYRHNGRIACGSSIHPASIHGAGSLGCLVQDRAGGLFGLSNNHVTGGCNHMEDGMPILSPAPFDASPDRTHPVPETLGRHSRSIPILSGDPRIIPAQLHDAAIFEVVNPDRVTSMQGDGTYDTPAQIMVPTAGVRVMKVGRTTGLTRGTVRGVQSAPVPIPYNADRFKALVYIGGGLAIVGDGGQQFSQPGDSGSLVVTEDGQFAVGLIAAGSSSFSICLPLEPTLNELGVSLVSSHGV</sequence>
<evidence type="ECO:0000256" key="1">
    <source>
        <dbReference type="SAM" id="MobiDB-lite"/>
    </source>
</evidence>
<dbReference type="SUPFAM" id="SSF50494">
    <property type="entry name" value="Trypsin-like serine proteases"/>
    <property type="match status" value="1"/>
</dbReference>
<dbReference type="AlphaFoldDB" id="A0AA37WPD5"/>
<dbReference type="Proteomes" id="UP001157440">
    <property type="component" value="Unassembled WGS sequence"/>
</dbReference>
<dbReference type="InterPro" id="IPR043504">
    <property type="entry name" value="Peptidase_S1_PA_chymotrypsin"/>
</dbReference>
<gene>
    <name evidence="3" type="ORF">GCM10007890_00770</name>
</gene>
<feature type="compositionally biased region" description="Pro residues" evidence="1">
    <location>
        <begin position="108"/>
        <end position="117"/>
    </location>
</feature>
<comment type="caution">
    <text evidence="3">The sequence shown here is derived from an EMBL/GenBank/DDBJ whole genome shotgun (WGS) entry which is preliminary data.</text>
</comment>
<keyword evidence="4" id="KW-1185">Reference proteome</keyword>
<dbReference type="RefSeq" id="WP_238199260.1">
    <property type="nucleotide sequence ID" value="NZ_BPQZ01000033.1"/>
</dbReference>
<protein>
    <recommendedName>
        <fullName evidence="2">Nal1 C-terminal domain-containing protein</fullName>
    </recommendedName>
</protein>
<proteinExistence type="predicted"/>
<evidence type="ECO:0000259" key="2">
    <source>
        <dbReference type="Pfam" id="PF25819"/>
    </source>
</evidence>
<feature type="region of interest" description="Disordered" evidence="1">
    <location>
        <begin position="103"/>
        <end position="123"/>
    </location>
</feature>
<dbReference type="InterPro" id="IPR057904">
    <property type="entry name" value="Nal1_C"/>
</dbReference>
<dbReference type="Gene3D" id="2.40.10.10">
    <property type="entry name" value="Trypsin-like serine proteases"/>
    <property type="match status" value="1"/>
</dbReference>
<feature type="domain" description="Nal1 C-terminal" evidence="2">
    <location>
        <begin position="253"/>
        <end position="333"/>
    </location>
</feature>
<accession>A0AA37WPD5</accession>
<dbReference type="EMBL" id="BSPL01000002">
    <property type="protein sequence ID" value="GLS68066.1"/>
    <property type="molecule type" value="Genomic_DNA"/>
</dbReference>
<evidence type="ECO:0000313" key="3">
    <source>
        <dbReference type="EMBL" id="GLS68066.1"/>
    </source>
</evidence>
<reference evidence="4" key="1">
    <citation type="journal article" date="2019" name="Int. J. Syst. Evol. Microbiol.">
        <title>The Global Catalogue of Microorganisms (GCM) 10K type strain sequencing project: providing services to taxonomists for standard genome sequencing and annotation.</title>
        <authorList>
            <consortium name="The Broad Institute Genomics Platform"/>
            <consortium name="The Broad Institute Genome Sequencing Center for Infectious Disease"/>
            <person name="Wu L."/>
            <person name="Ma J."/>
        </authorList>
    </citation>
    <scope>NUCLEOTIDE SEQUENCE [LARGE SCALE GENOMIC DNA]</scope>
    <source>
        <strain evidence="4">NBRC 103632</strain>
    </source>
</reference>
<evidence type="ECO:0000313" key="4">
    <source>
        <dbReference type="Proteomes" id="UP001157440"/>
    </source>
</evidence>
<organism evidence="3 4">
    <name type="scientific">Methylobacterium tardum</name>
    <dbReference type="NCBI Taxonomy" id="374432"/>
    <lineage>
        <taxon>Bacteria</taxon>
        <taxon>Pseudomonadati</taxon>
        <taxon>Pseudomonadota</taxon>
        <taxon>Alphaproteobacteria</taxon>
        <taxon>Hyphomicrobiales</taxon>
        <taxon>Methylobacteriaceae</taxon>
        <taxon>Methylobacterium</taxon>
    </lineage>
</organism>
<dbReference type="InterPro" id="IPR009003">
    <property type="entry name" value="Peptidase_S1_PA"/>
</dbReference>